<feature type="non-terminal residue" evidence="8">
    <location>
        <position position="161"/>
    </location>
</feature>
<evidence type="ECO:0000256" key="2">
    <source>
        <dbReference type="ARBA" id="ARBA00022692"/>
    </source>
</evidence>
<evidence type="ECO:0000256" key="1">
    <source>
        <dbReference type="ARBA" id="ARBA00004141"/>
    </source>
</evidence>
<feature type="transmembrane region" description="Helical" evidence="7">
    <location>
        <begin position="12"/>
        <end position="34"/>
    </location>
</feature>
<feature type="transmembrane region" description="Helical" evidence="7">
    <location>
        <begin position="41"/>
        <end position="60"/>
    </location>
</feature>
<keyword evidence="9" id="KW-1185">Reference proteome</keyword>
<comment type="subcellular location">
    <subcellularLocation>
        <location evidence="1">Membrane</location>
        <topology evidence="1">Multi-pass membrane protein</topology>
    </subcellularLocation>
</comment>
<dbReference type="InterPro" id="IPR001807">
    <property type="entry name" value="ClC"/>
</dbReference>
<organism evidence="8 9">
    <name type="scientific">Prorocentrum cordatum</name>
    <dbReference type="NCBI Taxonomy" id="2364126"/>
    <lineage>
        <taxon>Eukaryota</taxon>
        <taxon>Sar</taxon>
        <taxon>Alveolata</taxon>
        <taxon>Dinophyceae</taxon>
        <taxon>Prorocentrales</taxon>
        <taxon>Prorocentraceae</taxon>
        <taxon>Prorocentrum</taxon>
    </lineage>
</organism>
<keyword evidence="4 7" id="KW-1133">Transmembrane helix</keyword>
<feature type="transmembrane region" description="Helical" evidence="7">
    <location>
        <begin position="80"/>
        <end position="97"/>
    </location>
</feature>
<evidence type="ECO:0000313" key="9">
    <source>
        <dbReference type="Proteomes" id="UP001189429"/>
    </source>
</evidence>
<dbReference type="EMBL" id="CAUYUJ010001504">
    <property type="protein sequence ID" value="CAK0796266.1"/>
    <property type="molecule type" value="Genomic_DNA"/>
</dbReference>
<evidence type="ECO:0000256" key="5">
    <source>
        <dbReference type="ARBA" id="ARBA00023122"/>
    </source>
</evidence>
<keyword evidence="5" id="KW-0129">CBS domain</keyword>
<dbReference type="Proteomes" id="UP001189429">
    <property type="component" value="Unassembled WGS sequence"/>
</dbReference>
<evidence type="ECO:0000256" key="3">
    <source>
        <dbReference type="ARBA" id="ARBA00022737"/>
    </source>
</evidence>
<name>A0ABN9PSX3_9DINO</name>
<evidence type="ECO:0000256" key="4">
    <source>
        <dbReference type="ARBA" id="ARBA00022989"/>
    </source>
</evidence>
<reference evidence="8" key="1">
    <citation type="submission" date="2023-10" db="EMBL/GenBank/DDBJ databases">
        <authorList>
            <person name="Chen Y."/>
            <person name="Shah S."/>
            <person name="Dougan E. K."/>
            <person name="Thang M."/>
            <person name="Chan C."/>
        </authorList>
    </citation>
    <scope>NUCLEOTIDE SEQUENCE [LARGE SCALE GENOMIC DNA]</scope>
</reference>
<dbReference type="PRINTS" id="PR00762">
    <property type="entry name" value="CLCHANNEL"/>
</dbReference>
<keyword evidence="6 7" id="KW-0472">Membrane</keyword>
<dbReference type="PANTHER" id="PTHR11689">
    <property type="entry name" value="CHLORIDE CHANNEL PROTEIN CLC FAMILY MEMBER"/>
    <property type="match status" value="1"/>
</dbReference>
<dbReference type="Pfam" id="PF00654">
    <property type="entry name" value="Voltage_CLC"/>
    <property type="match status" value="1"/>
</dbReference>
<sequence>MVTVDFLLVSLRLGWIFAAIRGGGFLAGVAVAAVTAGLLSALAAALVHFVAPVCAGSGLPEAKGYLNGGAVADMSDWRNLLVRVCGVVLAVSSGLPVGREGPMVCIGGALGIGAVWFFGLSHLRNWAYLVGKQSAMEDILLQEEQFARAKRVGCVLGGVAG</sequence>
<dbReference type="Gene3D" id="1.10.3080.10">
    <property type="entry name" value="Clc chloride channel"/>
    <property type="match status" value="1"/>
</dbReference>
<dbReference type="SUPFAM" id="SSF81340">
    <property type="entry name" value="Clc chloride channel"/>
    <property type="match status" value="1"/>
</dbReference>
<dbReference type="InterPro" id="IPR051280">
    <property type="entry name" value="Cl-channel/antiporter"/>
</dbReference>
<keyword evidence="3" id="KW-0677">Repeat</keyword>
<dbReference type="PANTHER" id="PTHR11689:SF136">
    <property type="entry name" value="H(+)_CL(-) EXCHANGE TRANSPORTER 7"/>
    <property type="match status" value="1"/>
</dbReference>
<feature type="transmembrane region" description="Helical" evidence="7">
    <location>
        <begin position="104"/>
        <end position="123"/>
    </location>
</feature>
<accession>A0ABN9PSX3</accession>
<dbReference type="InterPro" id="IPR014743">
    <property type="entry name" value="Cl-channel_core"/>
</dbReference>
<keyword evidence="2 7" id="KW-0812">Transmembrane</keyword>
<evidence type="ECO:0000256" key="6">
    <source>
        <dbReference type="ARBA" id="ARBA00023136"/>
    </source>
</evidence>
<gene>
    <name evidence="8" type="ORF">PCOR1329_LOCUS5686</name>
</gene>
<proteinExistence type="predicted"/>
<comment type="caution">
    <text evidence="8">The sequence shown here is derived from an EMBL/GenBank/DDBJ whole genome shotgun (WGS) entry which is preliminary data.</text>
</comment>
<evidence type="ECO:0008006" key="10">
    <source>
        <dbReference type="Google" id="ProtNLM"/>
    </source>
</evidence>
<evidence type="ECO:0000256" key="7">
    <source>
        <dbReference type="SAM" id="Phobius"/>
    </source>
</evidence>
<evidence type="ECO:0000313" key="8">
    <source>
        <dbReference type="EMBL" id="CAK0796266.1"/>
    </source>
</evidence>
<protein>
    <recommendedName>
        <fullName evidence="10">H(+)-exporting diphosphatase</fullName>
    </recommendedName>
</protein>